<dbReference type="GO" id="GO:0008299">
    <property type="term" value="P:isoprenoid biosynthetic process"/>
    <property type="evidence" value="ECO:0007669"/>
    <property type="project" value="InterPro"/>
</dbReference>
<dbReference type="Gene3D" id="1.10.600.10">
    <property type="entry name" value="Farnesyl Diphosphate Synthase"/>
    <property type="match status" value="1"/>
</dbReference>
<dbReference type="GO" id="GO:0046872">
    <property type="term" value="F:metal ion binding"/>
    <property type="evidence" value="ECO:0007669"/>
    <property type="project" value="UniProtKB-KW"/>
</dbReference>
<comment type="caution">
    <text evidence="8">The sequence shown here is derived from an EMBL/GenBank/DDBJ whole genome shotgun (WGS) entry which is preliminary data.</text>
</comment>
<evidence type="ECO:0000256" key="1">
    <source>
        <dbReference type="ARBA" id="ARBA00001946"/>
    </source>
</evidence>
<dbReference type="OrthoDB" id="4497239at2"/>
<evidence type="ECO:0000313" key="9">
    <source>
        <dbReference type="Proteomes" id="UP000028730"/>
    </source>
</evidence>
<keyword evidence="3 6" id="KW-0808">Transferase</keyword>
<dbReference type="STRING" id="1341695.BBOMB_0351"/>
<dbReference type="PANTHER" id="PTHR12001">
    <property type="entry name" value="GERANYLGERANYL PYROPHOSPHATE SYNTHASE"/>
    <property type="match status" value="1"/>
</dbReference>
<evidence type="ECO:0000256" key="4">
    <source>
        <dbReference type="ARBA" id="ARBA00022723"/>
    </source>
</evidence>
<evidence type="ECO:0000256" key="3">
    <source>
        <dbReference type="ARBA" id="ARBA00022679"/>
    </source>
</evidence>
<keyword evidence="9" id="KW-1185">Reference proteome</keyword>
<accession>A0A080N2H2</accession>
<dbReference type="RefSeq" id="WP_052377334.1">
    <property type="nucleotide sequence ID" value="NZ_ATLK01000001.1"/>
</dbReference>
<comment type="similarity">
    <text evidence="2 6">Belongs to the FPP/GGPP synthase family.</text>
</comment>
<dbReference type="InterPro" id="IPR008949">
    <property type="entry name" value="Isoprenoid_synthase_dom_sf"/>
</dbReference>
<dbReference type="EMBL" id="ATLK01000001">
    <property type="protein sequence ID" value="KFF31021.1"/>
    <property type="molecule type" value="Genomic_DNA"/>
</dbReference>
<gene>
    <name evidence="8" type="ORF">BBOMB_0351</name>
</gene>
<reference evidence="8 9" key="1">
    <citation type="journal article" date="2014" name="Appl. Environ. Microbiol.">
        <title>Genomic encyclopedia of type strains of the genus Bifidobacterium.</title>
        <authorList>
            <person name="Milani C."/>
            <person name="Lugli G.A."/>
            <person name="Duranti S."/>
            <person name="Turroni F."/>
            <person name="Bottacini F."/>
            <person name="Mangifesta M."/>
            <person name="Sanchez B."/>
            <person name="Viappiani A."/>
            <person name="Mancabelli L."/>
            <person name="Taminiau B."/>
            <person name="Delcenserie V."/>
            <person name="Barrangou R."/>
            <person name="Margolles A."/>
            <person name="van Sinderen D."/>
            <person name="Ventura M."/>
        </authorList>
    </citation>
    <scope>NUCLEOTIDE SEQUENCE [LARGE SCALE GENOMIC DNA]</scope>
    <source>
        <strain evidence="8 9">DSM 19703</strain>
    </source>
</reference>
<keyword evidence="5" id="KW-0460">Magnesium</keyword>
<dbReference type="PANTHER" id="PTHR12001:SF69">
    <property type="entry name" value="ALL TRANS-POLYPRENYL-DIPHOSPHATE SYNTHASE PDSS1"/>
    <property type="match status" value="1"/>
</dbReference>
<dbReference type="eggNOG" id="COG0142">
    <property type="taxonomic scope" value="Bacteria"/>
</dbReference>
<dbReference type="PROSITE" id="PS00444">
    <property type="entry name" value="POLYPRENYL_SYNTHASE_2"/>
    <property type="match status" value="1"/>
</dbReference>
<sequence>MLNQEENKLKKDLAQVVRLLHEERSSSIAYGEDYANLLDNHGKLIRATLTLIFSYAAEVQEHGSNDFRRPDESQDTKMTADEEGRVESLPSMASSVEEDESGKRIGRHARTLIGATAIEMLHLATLAHDDVIDNAPVRRGKPTVQTLDGNKAAIYLGDLLLSRYMEVMATVAPDTGFLVQQAHDVNEIVAGDLFQSSLAHDCSVTIEDYERAIRGKTATLFRLACTTGTILAVGRSDSSCIDRAAAIGEELGMAYQIIDDIDDFDLTQKSDKPKLEDITSGIYTLPVILALRDDPGFEALLIKDKPDLILEYFSRHPDYMLASKNEVKKHLDHAQALCNGDATPPLPQGPRTLLLRIIDKLRSAV</sequence>
<dbReference type="Pfam" id="PF00348">
    <property type="entry name" value="polyprenyl_synt"/>
    <property type="match status" value="1"/>
</dbReference>
<dbReference type="AlphaFoldDB" id="A0A080N2H2"/>
<name>A0A080N2H2_9BIFI</name>
<evidence type="ECO:0000256" key="7">
    <source>
        <dbReference type="SAM" id="MobiDB-lite"/>
    </source>
</evidence>
<dbReference type="GO" id="GO:0000010">
    <property type="term" value="F:heptaprenyl diphosphate synthase activity"/>
    <property type="evidence" value="ECO:0007669"/>
    <property type="project" value="UniProtKB-EC"/>
</dbReference>
<dbReference type="SUPFAM" id="SSF48576">
    <property type="entry name" value="Terpenoid synthases"/>
    <property type="match status" value="1"/>
</dbReference>
<dbReference type="EC" id="2.5.1.30" evidence="8"/>
<organism evidence="8 9">
    <name type="scientific">Bifidobacterium bombi DSM 19703</name>
    <dbReference type="NCBI Taxonomy" id="1341695"/>
    <lineage>
        <taxon>Bacteria</taxon>
        <taxon>Bacillati</taxon>
        <taxon>Actinomycetota</taxon>
        <taxon>Actinomycetes</taxon>
        <taxon>Bifidobacteriales</taxon>
        <taxon>Bifidobacteriaceae</taxon>
        <taxon>Bifidobacterium</taxon>
    </lineage>
</organism>
<keyword evidence="4" id="KW-0479">Metal-binding</keyword>
<evidence type="ECO:0000256" key="5">
    <source>
        <dbReference type="ARBA" id="ARBA00022842"/>
    </source>
</evidence>
<protein>
    <submittedName>
        <fullName evidence="8">Pyrophosphate synthase</fullName>
        <ecNumber evidence="8">2.5.1.30</ecNumber>
    </submittedName>
</protein>
<feature type="compositionally biased region" description="Basic and acidic residues" evidence="7">
    <location>
        <begin position="63"/>
        <end position="86"/>
    </location>
</feature>
<dbReference type="InterPro" id="IPR033749">
    <property type="entry name" value="Polyprenyl_synt_CS"/>
</dbReference>
<dbReference type="InterPro" id="IPR000092">
    <property type="entry name" value="Polyprenyl_synt"/>
</dbReference>
<feature type="region of interest" description="Disordered" evidence="7">
    <location>
        <begin position="63"/>
        <end position="103"/>
    </location>
</feature>
<dbReference type="SFLD" id="SFLDS00005">
    <property type="entry name" value="Isoprenoid_Synthase_Type_I"/>
    <property type="match status" value="1"/>
</dbReference>
<evidence type="ECO:0000256" key="6">
    <source>
        <dbReference type="RuleBase" id="RU004466"/>
    </source>
</evidence>
<dbReference type="Proteomes" id="UP000028730">
    <property type="component" value="Unassembled WGS sequence"/>
</dbReference>
<evidence type="ECO:0000313" key="8">
    <source>
        <dbReference type="EMBL" id="KFF31021.1"/>
    </source>
</evidence>
<evidence type="ECO:0000256" key="2">
    <source>
        <dbReference type="ARBA" id="ARBA00006706"/>
    </source>
</evidence>
<proteinExistence type="inferred from homology"/>
<comment type="cofactor">
    <cofactor evidence="1">
        <name>Mg(2+)</name>
        <dbReference type="ChEBI" id="CHEBI:18420"/>
    </cofactor>
</comment>